<evidence type="ECO:0000256" key="1">
    <source>
        <dbReference type="SAM" id="Phobius"/>
    </source>
</evidence>
<keyword evidence="1" id="KW-0472">Membrane</keyword>
<reference evidence="3" key="1">
    <citation type="submission" date="2020-01" db="EMBL/GenBank/DDBJ databases">
        <title>'Steroidobacter agaridevorans' sp. nov., agar-degrading bacteria isolated from rhizosphere soils.</title>
        <authorList>
            <person name="Ikenaga M."/>
            <person name="Kataoka M."/>
            <person name="Murouchi A."/>
            <person name="Katsuragi S."/>
            <person name="Sakai M."/>
        </authorList>
    </citation>
    <scope>NUCLEOTIDE SEQUENCE [LARGE SCALE GENOMIC DNA]</scope>
    <source>
        <strain evidence="3">YU21-B</strain>
    </source>
</reference>
<feature type="transmembrane region" description="Helical" evidence="1">
    <location>
        <begin position="158"/>
        <end position="175"/>
    </location>
</feature>
<name>A0A829Y8Y0_9GAMM</name>
<accession>A0A829Y8Y0</accession>
<feature type="transmembrane region" description="Helical" evidence="1">
    <location>
        <begin position="120"/>
        <end position="138"/>
    </location>
</feature>
<evidence type="ECO:0000313" key="2">
    <source>
        <dbReference type="EMBL" id="GFE79328.1"/>
    </source>
</evidence>
<gene>
    <name evidence="2" type="ORF">GCM10011487_13280</name>
</gene>
<dbReference type="Proteomes" id="UP000445000">
    <property type="component" value="Unassembled WGS sequence"/>
</dbReference>
<feature type="transmembrane region" description="Helical" evidence="1">
    <location>
        <begin position="41"/>
        <end position="62"/>
    </location>
</feature>
<dbReference type="AlphaFoldDB" id="A0A829Y8Y0"/>
<organism evidence="2 3">
    <name type="scientific">Steroidobacter agaridevorans</name>
    <dbReference type="NCBI Taxonomy" id="2695856"/>
    <lineage>
        <taxon>Bacteria</taxon>
        <taxon>Pseudomonadati</taxon>
        <taxon>Pseudomonadota</taxon>
        <taxon>Gammaproteobacteria</taxon>
        <taxon>Steroidobacterales</taxon>
        <taxon>Steroidobacteraceae</taxon>
        <taxon>Steroidobacter</taxon>
    </lineage>
</organism>
<keyword evidence="3" id="KW-1185">Reference proteome</keyword>
<protein>
    <submittedName>
        <fullName evidence="2">Uncharacterized protein</fullName>
    </submittedName>
</protein>
<proteinExistence type="predicted"/>
<evidence type="ECO:0000313" key="3">
    <source>
        <dbReference type="Proteomes" id="UP000445000"/>
    </source>
</evidence>
<keyword evidence="1" id="KW-0812">Transmembrane</keyword>
<dbReference type="EMBL" id="BLJN01000001">
    <property type="protein sequence ID" value="GFE79328.1"/>
    <property type="molecule type" value="Genomic_DNA"/>
</dbReference>
<comment type="caution">
    <text evidence="2">The sequence shown here is derived from an EMBL/GenBank/DDBJ whole genome shotgun (WGS) entry which is preliminary data.</text>
</comment>
<keyword evidence="1" id="KW-1133">Transmembrane helix</keyword>
<sequence length="185" mass="20419">MPLTLAALSCHRVLLLGPESVPSFGASGTQARDWRFVGMAAGLFVITNLLLQVPVTATFLFLQLDNPGLLSMEHDTISAIGRFAALPAIYVACRYSICLPAIATDRPMRMRQAWACTRGYGMRLLLLIGVSPWLLHFVQRSLADLFASDTDYAIASNLMFWLFLPLEIALLSICFRRLDQVDVAA</sequence>